<keyword evidence="10 18" id="KW-0418">Kinase</keyword>
<dbReference type="EC" id="2.7.9.2" evidence="5"/>
<dbReference type="SUPFAM" id="SSF56059">
    <property type="entry name" value="Glutathione synthetase ATP-binding domain-like"/>
    <property type="match status" value="1"/>
</dbReference>
<comment type="cofactor">
    <cofactor evidence="1">
        <name>Mg(2+)</name>
        <dbReference type="ChEBI" id="CHEBI:18420"/>
    </cofactor>
</comment>
<keyword evidence="12" id="KW-0460">Magnesium</keyword>
<keyword evidence="11" id="KW-0067">ATP-binding</keyword>
<dbReference type="InterPro" id="IPR002192">
    <property type="entry name" value="PPDK_AMP/ATP-bd"/>
</dbReference>
<dbReference type="KEGG" id="aoi:AORI_4599"/>
<comment type="catalytic activity">
    <reaction evidence="14">
        <text>pyruvate + ATP + H2O = phosphoenolpyruvate + AMP + phosphate + 2 H(+)</text>
        <dbReference type="Rhea" id="RHEA:11364"/>
        <dbReference type="ChEBI" id="CHEBI:15361"/>
        <dbReference type="ChEBI" id="CHEBI:15377"/>
        <dbReference type="ChEBI" id="CHEBI:15378"/>
        <dbReference type="ChEBI" id="CHEBI:30616"/>
        <dbReference type="ChEBI" id="CHEBI:43474"/>
        <dbReference type="ChEBI" id="CHEBI:58702"/>
        <dbReference type="ChEBI" id="CHEBI:456215"/>
        <dbReference type="EC" id="2.7.9.2"/>
    </reaction>
</comment>
<dbReference type="NCBIfam" id="NF005057">
    <property type="entry name" value="PRK06464.1"/>
    <property type="match status" value="1"/>
</dbReference>
<gene>
    <name evidence="18" type="primary">ppsA</name>
    <name evidence="18" type="ORF">AORI_4599</name>
</gene>
<dbReference type="InterPro" id="IPR015813">
    <property type="entry name" value="Pyrv/PenolPyrv_kinase-like_dom"/>
</dbReference>
<keyword evidence="8" id="KW-0479">Metal-binding</keyword>
<evidence type="ECO:0000313" key="18">
    <source>
        <dbReference type="EMBL" id="AGM07183.1"/>
    </source>
</evidence>
<dbReference type="EMBL" id="CP003410">
    <property type="protein sequence ID" value="AGM07183.1"/>
    <property type="molecule type" value="Genomic_DNA"/>
</dbReference>
<comment type="pathway">
    <text evidence="3">Carbohydrate biosynthesis; gluconeogenesis.</text>
</comment>
<evidence type="ECO:0000256" key="6">
    <source>
        <dbReference type="ARBA" id="ARBA00021623"/>
    </source>
</evidence>
<dbReference type="Gene3D" id="3.30.1490.20">
    <property type="entry name" value="ATP-grasp fold, A domain"/>
    <property type="match status" value="1"/>
</dbReference>
<accession>R4T9F8</accession>
<dbReference type="InterPro" id="IPR036637">
    <property type="entry name" value="Phosphohistidine_dom_sf"/>
</dbReference>
<comment type="similarity">
    <text evidence="4">Belongs to the PEP-utilizing enzyme family.</text>
</comment>
<evidence type="ECO:0000256" key="4">
    <source>
        <dbReference type="ARBA" id="ARBA00007837"/>
    </source>
</evidence>
<evidence type="ECO:0000256" key="2">
    <source>
        <dbReference type="ARBA" id="ARBA00002988"/>
    </source>
</evidence>
<evidence type="ECO:0000256" key="14">
    <source>
        <dbReference type="ARBA" id="ARBA00047700"/>
    </source>
</evidence>
<dbReference type="InterPro" id="IPR000121">
    <property type="entry name" value="PEP_util_C"/>
</dbReference>
<evidence type="ECO:0000259" key="16">
    <source>
        <dbReference type="Pfam" id="PF01326"/>
    </source>
</evidence>
<dbReference type="GO" id="GO:0046872">
    <property type="term" value="F:metal ion binding"/>
    <property type="evidence" value="ECO:0007669"/>
    <property type="project" value="UniProtKB-KW"/>
</dbReference>
<feature type="domain" description="PEP-utilising enzyme mobile" evidence="15">
    <location>
        <begin position="355"/>
        <end position="425"/>
    </location>
</feature>
<evidence type="ECO:0000256" key="10">
    <source>
        <dbReference type="ARBA" id="ARBA00022777"/>
    </source>
</evidence>
<dbReference type="InterPro" id="IPR040442">
    <property type="entry name" value="Pyrv_kinase-like_dom_sf"/>
</dbReference>
<dbReference type="InterPro" id="IPR023151">
    <property type="entry name" value="PEP_util_CS"/>
</dbReference>
<dbReference type="GO" id="GO:0005524">
    <property type="term" value="F:ATP binding"/>
    <property type="evidence" value="ECO:0007669"/>
    <property type="project" value="UniProtKB-KW"/>
</dbReference>
<evidence type="ECO:0000256" key="13">
    <source>
        <dbReference type="ARBA" id="ARBA00033470"/>
    </source>
</evidence>
<dbReference type="UniPathway" id="UPA00138"/>
<dbReference type="Pfam" id="PF01326">
    <property type="entry name" value="PPDK_N"/>
    <property type="match status" value="1"/>
</dbReference>
<dbReference type="PANTHER" id="PTHR43030">
    <property type="entry name" value="PHOSPHOENOLPYRUVATE SYNTHASE"/>
    <property type="match status" value="1"/>
</dbReference>
<keyword evidence="9" id="KW-0547">Nucleotide-binding</keyword>
<evidence type="ECO:0000256" key="3">
    <source>
        <dbReference type="ARBA" id="ARBA00004742"/>
    </source>
</evidence>
<dbReference type="HOGENOM" id="CLU_007308_6_2_11"/>
<dbReference type="RefSeq" id="WP_016334931.1">
    <property type="nucleotide sequence ID" value="NC_021252.1"/>
</dbReference>
<feature type="domain" description="Pyruvate phosphate dikinase AMP/ATP-binding" evidence="16">
    <location>
        <begin position="16"/>
        <end position="322"/>
    </location>
</feature>
<comment type="function">
    <text evidence="2">Catalyzes the phosphorylation of pyruvate to phosphoenolpyruvate.</text>
</comment>
<dbReference type="SUPFAM" id="SSF51621">
    <property type="entry name" value="Phosphoenolpyruvate/pyruvate domain"/>
    <property type="match status" value="1"/>
</dbReference>
<evidence type="ECO:0000256" key="11">
    <source>
        <dbReference type="ARBA" id="ARBA00022840"/>
    </source>
</evidence>
<dbReference type="InterPro" id="IPR006319">
    <property type="entry name" value="PEP_synth"/>
</dbReference>
<proteinExistence type="inferred from homology"/>
<dbReference type="PANTHER" id="PTHR43030:SF1">
    <property type="entry name" value="PHOSPHOENOLPYRUVATE SYNTHASE"/>
    <property type="match status" value="1"/>
</dbReference>
<evidence type="ECO:0000256" key="12">
    <source>
        <dbReference type="ARBA" id="ARBA00022842"/>
    </source>
</evidence>
<evidence type="ECO:0000313" key="19">
    <source>
        <dbReference type="Proteomes" id="UP000013968"/>
    </source>
</evidence>
<evidence type="ECO:0000259" key="15">
    <source>
        <dbReference type="Pfam" id="PF00391"/>
    </source>
</evidence>
<name>R4T9F8_9PSEU</name>
<dbReference type="GO" id="GO:0008986">
    <property type="term" value="F:pyruvate, water dikinase activity"/>
    <property type="evidence" value="ECO:0007669"/>
    <property type="project" value="UniProtKB-EC"/>
</dbReference>
<evidence type="ECO:0000256" key="9">
    <source>
        <dbReference type="ARBA" id="ARBA00022741"/>
    </source>
</evidence>
<evidence type="ECO:0000256" key="8">
    <source>
        <dbReference type="ARBA" id="ARBA00022723"/>
    </source>
</evidence>
<dbReference type="GO" id="GO:0006094">
    <property type="term" value="P:gluconeogenesis"/>
    <property type="evidence" value="ECO:0007669"/>
    <property type="project" value="UniProtKB-UniPathway"/>
</dbReference>
<evidence type="ECO:0000256" key="1">
    <source>
        <dbReference type="ARBA" id="ARBA00001946"/>
    </source>
</evidence>
<protein>
    <recommendedName>
        <fullName evidence="6">Phosphoenolpyruvate synthase</fullName>
        <ecNumber evidence="5">2.7.9.2</ecNumber>
    </recommendedName>
    <alternativeName>
        <fullName evidence="13">Pyruvate, water dikinase</fullName>
    </alternativeName>
</protein>
<dbReference type="Pfam" id="PF02896">
    <property type="entry name" value="PEP-utilizers_C"/>
    <property type="match status" value="1"/>
</dbReference>
<dbReference type="Gene3D" id="3.50.30.10">
    <property type="entry name" value="Phosphohistidine domain"/>
    <property type="match status" value="1"/>
</dbReference>
<dbReference type="SUPFAM" id="SSF52009">
    <property type="entry name" value="Phosphohistidine domain"/>
    <property type="match status" value="1"/>
</dbReference>
<evidence type="ECO:0000259" key="17">
    <source>
        <dbReference type="Pfam" id="PF02896"/>
    </source>
</evidence>
<keyword evidence="19" id="KW-1185">Reference proteome</keyword>
<dbReference type="PATRIC" id="fig|1156913.3.peg.4674"/>
<dbReference type="AlphaFoldDB" id="R4T9F8"/>
<evidence type="ECO:0000256" key="7">
    <source>
        <dbReference type="ARBA" id="ARBA00022679"/>
    </source>
</evidence>
<feature type="domain" description="PEP-utilising enzyme C-terminal" evidence="17">
    <location>
        <begin position="447"/>
        <end position="737"/>
    </location>
</feature>
<dbReference type="Pfam" id="PF00391">
    <property type="entry name" value="PEP-utilizers"/>
    <property type="match status" value="1"/>
</dbReference>
<organism evidence="18 19">
    <name type="scientific">Amycolatopsis keratiniphila</name>
    <dbReference type="NCBI Taxonomy" id="129921"/>
    <lineage>
        <taxon>Bacteria</taxon>
        <taxon>Bacillati</taxon>
        <taxon>Actinomycetota</taxon>
        <taxon>Actinomycetes</taxon>
        <taxon>Pseudonocardiales</taxon>
        <taxon>Pseudonocardiaceae</taxon>
        <taxon>Amycolatopsis</taxon>
        <taxon>Amycolatopsis japonica group</taxon>
    </lineage>
</organism>
<keyword evidence="7" id="KW-0808">Transferase</keyword>
<dbReference type="InterPro" id="IPR008279">
    <property type="entry name" value="PEP-util_enz_mobile_dom"/>
</dbReference>
<evidence type="ECO:0000256" key="5">
    <source>
        <dbReference type="ARBA" id="ARBA00011996"/>
    </source>
</evidence>
<sequence>MSYVRDLSTVSLADAESAGGKGANLGELISAGFSVPPGFVVLREAYLASLDEAGVRAEIAALHEKALASADAPEQLSGLCDELRALVHRAGMTAGVLTDVIEAYHGIGQSTPIAVRSSATGEDGAEASFAGMNASFTNVWGDNAVRERIVDCWASLFSPRVIGYRAGRGFTGEPAIAVVVQKMIAADRSGVIFTADPRSGDRDRLVVEAVFGQGEAIVSGAVEPDTYLVAKEGLRLVSARVGSKSHKIIAEVGGGDVKVALPSQAVGRRVLDDAAVLELARLATRIEDHYGTPQDIEFALAGKEIWVVQSRPVTTLPPDREQAPDVLVTGLAASPGVGGGTVRVLRDPAEGGQLRDGEVLVAPMTNPDWVPAIRRASALVTDGGGMTCHAAVVARELRVPCVVGTGDATRVLAGRGPVTVDGTTGEVRSGYTRPSAHAEPIVPPAAAETIGTRLYVNLAMPEHAEEVAARQVDGVGLLRAEFLLTEALGGRHPRDLIAKGEEESFVDSMAESLLRITRPFGTRPVVYRTTDLRSNEFRGLAGGEAYEAVESNPMIGYRGCFRYVREPDLFDLELRTLARVREQTPNLHVMIPFVRTKWELEACLDLIDASPLGRQRGLHRWIMAEVPSVVHWLPEYAGMGIDGVSIGSNDLTQLVLGVDRDSAVCAELFDEADPAVLDTIGRIVGAARTAGITSSLCGQAPSVKPGFAEHLVRFGITSISVNPDAVDASRRAIAAAERRILLDGAR</sequence>
<dbReference type="PROSITE" id="PS00370">
    <property type="entry name" value="PEP_ENZYMES_PHOS_SITE"/>
    <property type="match status" value="1"/>
</dbReference>
<dbReference type="Gene3D" id="3.20.20.60">
    <property type="entry name" value="Phosphoenolpyruvate-binding domains"/>
    <property type="match status" value="1"/>
</dbReference>
<dbReference type="PROSITE" id="PS00742">
    <property type="entry name" value="PEP_ENZYMES_2"/>
    <property type="match status" value="1"/>
</dbReference>
<dbReference type="InterPro" id="IPR018274">
    <property type="entry name" value="PEP_util_AS"/>
</dbReference>
<reference evidence="18 19" key="1">
    <citation type="journal article" date="2013" name="BMC Genomics">
        <title>ContigScape: a Cytoscape plugin facilitating microbial genome gap closing.</title>
        <authorList>
            <person name="Tang B."/>
            <person name="Wang Q."/>
            <person name="Yang M."/>
            <person name="Xie F."/>
            <person name="Zhu Y."/>
            <person name="Zhuo Y."/>
            <person name="Wang S."/>
            <person name="Gao H."/>
            <person name="Ding X."/>
            <person name="Zhang L."/>
            <person name="Zhao G."/>
            <person name="Zheng H."/>
        </authorList>
    </citation>
    <scope>NUCLEOTIDE SEQUENCE [LARGE SCALE GENOMIC DNA]</scope>
    <source>
        <strain evidence="18 19">HCCB10007</strain>
    </source>
</reference>
<dbReference type="Proteomes" id="UP000013968">
    <property type="component" value="Chromosome"/>
</dbReference>
<dbReference type="InterPro" id="IPR013815">
    <property type="entry name" value="ATP_grasp_subdomain_1"/>
</dbReference>
<keyword evidence="18" id="KW-0670">Pyruvate</keyword>
<dbReference type="Gene3D" id="3.30.470.20">
    <property type="entry name" value="ATP-grasp fold, B domain"/>
    <property type="match status" value="1"/>
</dbReference>